<organism evidence="3 4">
    <name type="scientific">Desulfurobacterium thermolithotrophum (strain DSM 11699 / BSA)</name>
    <dbReference type="NCBI Taxonomy" id="868864"/>
    <lineage>
        <taxon>Bacteria</taxon>
        <taxon>Pseudomonadati</taxon>
        <taxon>Aquificota</taxon>
        <taxon>Aquificia</taxon>
        <taxon>Desulfurobacteriales</taxon>
        <taxon>Desulfurobacteriaceae</taxon>
        <taxon>Desulfurobacterium</taxon>
    </lineage>
</organism>
<dbReference type="SUPFAM" id="SSF89392">
    <property type="entry name" value="Prokaryotic lipoproteins and lipoprotein localization factors"/>
    <property type="match status" value="1"/>
</dbReference>
<evidence type="ECO:0000256" key="1">
    <source>
        <dbReference type="ARBA" id="ARBA00022729"/>
    </source>
</evidence>
<feature type="chain" id="PRO_5003260031" evidence="2">
    <location>
        <begin position="19"/>
        <end position="206"/>
    </location>
</feature>
<dbReference type="AlphaFoldDB" id="F0S3K4"/>
<dbReference type="InterPro" id="IPR029046">
    <property type="entry name" value="LolA/LolB/LppX"/>
</dbReference>
<dbReference type="STRING" id="868864.Dester_0785"/>
<reference evidence="3 4" key="1">
    <citation type="journal article" date="2011" name="Stand. Genomic Sci.">
        <title>Complete genome sequence of the thermophilic sulfur-reducer Desulfurobacterium thermolithotrophum type strain (BSA(T)) from a deep-sea hydrothermal vent.</title>
        <authorList>
            <person name="Goker M."/>
            <person name="Daligault H."/>
            <person name="Mwirichia R."/>
            <person name="Lapidus A."/>
            <person name="Lucas S."/>
            <person name="Deshpande S."/>
            <person name="Pagani I."/>
            <person name="Tapia R."/>
            <person name="Cheng J.F."/>
            <person name="Goodwin L."/>
            <person name="Pitluck S."/>
            <person name="Liolios K."/>
            <person name="Ivanova N."/>
            <person name="Mavromatis K."/>
            <person name="Mikhailova N."/>
            <person name="Pati A."/>
            <person name="Chen A."/>
            <person name="Palaniappan K."/>
            <person name="Han C."/>
            <person name="Land M."/>
            <person name="Hauser L."/>
            <person name="Pan C."/>
            <person name="Brambilla E.M."/>
            <person name="Rohde M."/>
            <person name="Spring S."/>
            <person name="Sikorski J."/>
            <person name="Wirth R."/>
            <person name="Detter J.C."/>
            <person name="Woyke T."/>
            <person name="Bristow J."/>
            <person name="Eisen J.A."/>
            <person name="Markowitz V."/>
            <person name="Hugenholtz P."/>
            <person name="Kyrpides N.C."/>
            <person name="Klenk H.P."/>
        </authorList>
    </citation>
    <scope>NUCLEOTIDE SEQUENCE [LARGE SCALE GENOMIC DNA]</scope>
    <source>
        <strain evidence="4">DSM 11699 / BSA</strain>
    </source>
</reference>
<gene>
    <name evidence="3" type="ordered locus">Dester_0785</name>
</gene>
<dbReference type="CDD" id="cd16325">
    <property type="entry name" value="LolA"/>
    <property type="match status" value="1"/>
</dbReference>
<dbReference type="eggNOG" id="COG2834">
    <property type="taxonomic scope" value="Bacteria"/>
</dbReference>
<reference evidence="4" key="2">
    <citation type="submission" date="2011-02" db="EMBL/GenBank/DDBJ databases">
        <title>The complete genome of Desulfurobacterium thermolithotrophum DSM 11699.</title>
        <authorList>
            <consortium name="US DOE Joint Genome Institute (JGI-PGF)"/>
            <person name="Lucas S."/>
            <person name="Copeland A."/>
            <person name="Lapidus A."/>
            <person name="Bruce D."/>
            <person name="Goodwin L."/>
            <person name="Pitluck S."/>
            <person name="Kyrpides N."/>
            <person name="Mavromatis K."/>
            <person name="Pagani I."/>
            <person name="Ivanova N."/>
            <person name="Mikhailova N."/>
            <person name="Daligault H."/>
            <person name="Detter J.C."/>
            <person name="Tapia R."/>
            <person name="Han C."/>
            <person name="Land M."/>
            <person name="Hauser L."/>
            <person name="Markowitz V."/>
            <person name="Cheng J.-F."/>
            <person name="Hugenholtz P."/>
            <person name="Woyke T."/>
            <person name="Wu D."/>
            <person name="Spring S."/>
            <person name="Brambilla E."/>
            <person name="Klenk H.-P."/>
            <person name="Eisen J.A."/>
        </authorList>
    </citation>
    <scope>NUCLEOTIDE SEQUENCE [LARGE SCALE GENOMIC DNA]</scope>
    <source>
        <strain evidence="4">DSM 11699 / BSA</strain>
    </source>
</reference>
<dbReference type="EMBL" id="CP002543">
    <property type="protein sequence ID" value="ADY73426.1"/>
    <property type="molecule type" value="Genomic_DNA"/>
</dbReference>
<dbReference type="InParanoid" id="F0S3K4"/>
<accession>F0S3K4</accession>
<dbReference type="Proteomes" id="UP000007102">
    <property type="component" value="Chromosome"/>
</dbReference>
<dbReference type="InterPro" id="IPR004564">
    <property type="entry name" value="OM_lipoprot_carrier_LolA-like"/>
</dbReference>
<sequence length="206" mass="23772">MKKILSSLVLTFFFVAPAYGDGKLDSFLEKLKSIKTLKIVFSQETKLPVAGDTVDLYGGVIYYEKPSKFRWEYTKGSDIYLVSNGEYLETVFPSDNQCQITELDTKSELFPLFQILNNPENFKKLFKIVKIEESRNFETVELKPTYENSIFEKIILLIDKDCNLKAFKTVQIDKTFATYVIKSWKENVKLSENLFKITPCSLSSSK</sequence>
<keyword evidence="3" id="KW-0449">Lipoprotein</keyword>
<evidence type="ECO:0000256" key="2">
    <source>
        <dbReference type="SAM" id="SignalP"/>
    </source>
</evidence>
<dbReference type="KEGG" id="dte:Dester_0785"/>
<keyword evidence="4" id="KW-1185">Reference proteome</keyword>
<proteinExistence type="predicted"/>
<protein>
    <submittedName>
        <fullName evidence="3">Outer membrane lipoprotein carrier protein LolA</fullName>
    </submittedName>
</protein>
<dbReference type="HOGENOM" id="CLU_1330187_0_0_0"/>
<dbReference type="RefSeq" id="WP_013638380.1">
    <property type="nucleotide sequence ID" value="NC_015185.1"/>
</dbReference>
<evidence type="ECO:0000313" key="4">
    <source>
        <dbReference type="Proteomes" id="UP000007102"/>
    </source>
</evidence>
<keyword evidence="1 2" id="KW-0732">Signal</keyword>
<dbReference type="OrthoDB" id="13273at2"/>
<evidence type="ECO:0000313" key="3">
    <source>
        <dbReference type="EMBL" id="ADY73426.1"/>
    </source>
</evidence>
<name>F0S3K4_DESTD</name>
<dbReference type="PANTHER" id="PTHR35869">
    <property type="entry name" value="OUTER-MEMBRANE LIPOPROTEIN CARRIER PROTEIN"/>
    <property type="match status" value="1"/>
</dbReference>
<feature type="signal peptide" evidence="2">
    <location>
        <begin position="1"/>
        <end position="18"/>
    </location>
</feature>
<dbReference type="Gene3D" id="2.50.20.10">
    <property type="entry name" value="Lipoprotein localisation LolA/LolB/LppX"/>
    <property type="match status" value="1"/>
</dbReference>
<dbReference type="PANTHER" id="PTHR35869:SF1">
    <property type="entry name" value="OUTER-MEMBRANE LIPOPROTEIN CARRIER PROTEIN"/>
    <property type="match status" value="1"/>
</dbReference>
<dbReference type="Pfam" id="PF03548">
    <property type="entry name" value="LolA"/>
    <property type="match status" value="1"/>
</dbReference>